<dbReference type="EMBL" id="CYZX01000012">
    <property type="protein sequence ID" value="CUO65430.1"/>
    <property type="molecule type" value="Genomic_DNA"/>
</dbReference>
<evidence type="ECO:0000313" key="1">
    <source>
        <dbReference type="EMBL" id="CUO65430.1"/>
    </source>
</evidence>
<evidence type="ECO:0008006" key="3">
    <source>
        <dbReference type="Google" id="ProtNLM"/>
    </source>
</evidence>
<gene>
    <name evidence="1" type="ORF">ERS852471_01978</name>
</gene>
<dbReference type="Gene3D" id="3.30.460.40">
    <property type="match status" value="1"/>
</dbReference>
<organism evidence="1 2">
    <name type="scientific">Clostridium disporicum</name>
    <dbReference type="NCBI Taxonomy" id="84024"/>
    <lineage>
        <taxon>Bacteria</taxon>
        <taxon>Bacillati</taxon>
        <taxon>Bacillota</taxon>
        <taxon>Clostridia</taxon>
        <taxon>Eubacteriales</taxon>
        <taxon>Clostridiaceae</taxon>
        <taxon>Clostridium</taxon>
    </lineage>
</organism>
<evidence type="ECO:0000313" key="2">
    <source>
        <dbReference type="Proteomes" id="UP000095594"/>
    </source>
</evidence>
<accession>A0A174GXC3</accession>
<dbReference type="RefSeq" id="WP_055266120.1">
    <property type="nucleotide sequence ID" value="NZ_CABIXQ010000012.1"/>
</dbReference>
<sequence length="409" mass="46608">MNNTQKQIIYMLSAAIRKKNVKFRSDEKINWNEVLEESEAHKVTPLIYSSINRAEALNIMDESTLNTLKKNVFKSSITQSSHIKNVASVLERFNNAGIPIIVLKGLVVRDYYPIPDLRTMCDADVLVHEEDLEKVSALMISLGFNQIKEKDDHGAHIVFYKGSTVFEVHWTLINDRFFKGDKSFEDKLWDDAMDVTVGGVKTKSLSLEDLAVHLCTHMAVHLAYSGFGVRQLTDLVVLVEKKGHLIDWKAFLNKSKECGVYTFAIAIFNICNRLFDMEMPKEIKGEKNIKNKYIEQLIQDIFDSGVHGKKSNDRVFAAEFAFDQGEGAADGSVSIIKKFMKLLFPPIRQMSDKYNYAKKFILLAPIAWIHHLIEGILNKDYNFSSKMKMATSTVSVANKRNKLLKELEL</sequence>
<dbReference type="InterPro" id="IPR039498">
    <property type="entry name" value="NTP_transf_5"/>
</dbReference>
<dbReference type="Pfam" id="PF14907">
    <property type="entry name" value="NTP_transf_5"/>
    <property type="match status" value="1"/>
</dbReference>
<proteinExistence type="predicted"/>
<dbReference type="AlphaFoldDB" id="A0A174GXC3"/>
<name>A0A174GXC3_9CLOT</name>
<reference evidence="1 2" key="1">
    <citation type="submission" date="2015-09" db="EMBL/GenBank/DDBJ databases">
        <authorList>
            <consortium name="Pathogen Informatics"/>
        </authorList>
    </citation>
    <scope>NUCLEOTIDE SEQUENCE [LARGE SCALE GENOMIC DNA]</scope>
    <source>
        <strain evidence="1 2">2789STDY5834856</strain>
    </source>
</reference>
<protein>
    <recommendedName>
        <fullName evidence="3">Nucleotidyltransferase family protein</fullName>
    </recommendedName>
</protein>
<dbReference type="OrthoDB" id="9773927at2"/>
<dbReference type="Proteomes" id="UP000095594">
    <property type="component" value="Unassembled WGS sequence"/>
</dbReference>